<dbReference type="SUPFAM" id="SSF48371">
    <property type="entry name" value="ARM repeat"/>
    <property type="match status" value="1"/>
</dbReference>
<dbReference type="SUPFAM" id="SSF53335">
    <property type="entry name" value="S-adenosyl-L-methionine-dependent methyltransferases"/>
    <property type="match status" value="1"/>
</dbReference>
<accession>L1K180</accession>
<dbReference type="OrthoDB" id="443402at2759"/>
<organism evidence="1">
    <name type="scientific">Guillardia theta (strain CCMP2712)</name>
    <name type="common">Cryptophyte</name>
    <dbReference type="NCBI Taxonomy" id="905079"/>
    <lineage>
        <taxon>Eukaryota</taxon>
        <taxon>Cryptophyceae</taxon>
        <taxon>Pyrenomonadales</taxon>
        <taxon>Geminigeraceae</taxon>
        <taxon>Guillardia</taxon>
    </lineage>
</organism>
<dbReference type="InterPro" id="IPR016024">
    <property type="entry name" value="ARM-type_fold"/>
</dbReference>
<dbReference type="EnsemblProtists" id="EKX54294">
    <property type="protein sequence ID" value="EKX54294"/>
    <property type="gene ID" value="GUITHDRAFT_160621"/>
</dbReference>
<dbReference type="PaxDb" id="55529-EKX54294"/>
<protein>
    <recommendedName>
        <fullName evidence="4">Methyltransferase domain-containing protein</fullName>
    </recommendedName>
</protein>
<dbReference type="HOGENOM" id="CLU_544520_0_0_1"/>
<evidence type="ECO:0008006" key="4">
    <source>
        <dbReference type="Google" id="ProtNLM"/>
    </source>
</evidence>
<dbReference type="InterPro" id="IPR029063">
    <property type="entry name" value="SAM-dependent_MTases_sf"/>
</dbReference>
<dbReference type="KEGG" id="gtt:GUITHDRAFT_160621"/>
<dbReference type="AlphaFoldDB" id="L1K180"/>
<dbReference type="EMBL" id="JH992967">
    <property type="protein sequence ID" value="EKX54294.1"/>
    <property type="molecule type" value="Genomic_DNA"/>
</dbReference>
<gene>
    <name evidence="1" type="ORF">GUITHDRAFT_160621</name>
</gene>
<reference evidence="3" key="2">
    <citation type="submission" date="2012-11" db="EMBL/GenBank/DDBJ databases">
        <authorList>
            <person name="Kuo A."/>
            <person name="Curtis B.A."/>
            <person name="Tanifuji G."/>
            <person name="Burki F."/>
            <person name="Gruber A."/>
            <person name="Irimia M."/>
            <person name="Maruyama S."/>
            <person name="Arias M.C."/>
            <person name="Ball S.G."/>
            <person name="Gile G.H."/>
            <person name="Hirakawa Y."/>
            <person name="Hopkins J.F."/>
            <person name="Rensing S.A."/>
            <person name="Schmutz J."/>
            <person name="Symeonidi A."/>
            <person name="Elias M."/>
            <person name="Eveleigh R.J."/>
            <person name="Herman E.K."/>
            <person name="Klute M.J."/>
            <person name="Nakayama T."/>
            <person name="Obornik M."/>
            <person name="Reyes-Prieto A."/>
            <person name="Armbrust E.V."/>
            <person name="Aves S.J."/>
            <person name="Beiko R.G."/>
            <person name="Coutinho P."/>
            <person name="Dacks J.B."/>
            <person name="Durnford D.G."/>
            <person name="Fast N.M."/>
            <person name="Green B.R."/>
            <person name="Grisdale C."/>
            <person name="Hempe F."/>
            <person name="Henrissat B."/>
            <person name="Hoppner M.P."/>
            <person name="Ishida K.-I."/>
            <person name="Kim E."/>
            <person name="Koreny L."/>
            <person name="Kroth P.G."/>
            <person name="Liu Y."/>
            <person name="Malik S.-B."/>
            <person name="Maier U.G."/>
            <person name="McRose D."/>
            <person name="Mock T."/>
            <person name="Neilson J.A."/>
            <person name="Onodera N.T."/>
            <person name="Poole A.M."/>
            <person name="Pritham E.J."/>
            <person name="Richards T.A."/>
            <person name="Rocap G."/>
            <person name="Roy S.W."/>
            <person name="Sarai C."/>
            <person name="Schaack S."/>
            <person name="Shirato S."/>
            <person name="Slamovits C.H."/>
            <person name="Spencer D.F."/>
            <person name="Suzuki S."/>
            <person name="Worden A.Z."/>
            <person name="Zauner S."/>
            <person name="Barry K."/>
            <person name="Bell C."/>
            <person name="Bharti A.K."/>
            <person name="Crow J.A."/>
            <person name="Grimwood J."/>
            <person name="Kramer R."/>
            <person name="Lindquist E."/>
            <person name="Lucas S."/>
            <person name="Salamov A."/>
            <person name="McFadden G.I."/>
            <person name="Lane C.E."/>
            <person name="Keeling P.J."/>
            <person name="Gray M.W."/>
            <person name="Grigoriev I.V."/>
            <person name="Archibald J.M."/>
        </authorList>
    </citation>
    <scope>NUCLEOTIDE SEQUENCE</scope>
    <source>
        <strain evidence="3">CCMP2712</strain>
    </source>
</reference>
<dbReference type="GeneID" id="17311171"/>
<dbReference type="Proteomes" id="UP000011087">
    <property type="component" value="Unassembled WGS sequence"/>
</dbReference>
<dbReference type="RefSeq" id="XP_005841274.1">
    <property type="nucleotide sequence ID" value="XM_005841217.1"/>
</dbReference>
<name>L1K180_GUITC</name>
<reference evidence="2" key="3">
    <citation type="submission" date="2016-03" db="UniProtKB">
        <authorList>
            <consortium name="EnsemblProtists"/>
        </authorList>
    </citation>
    <scope>IDENTIFICATION</scope>
</reference>
<dbReference type="Gene3D" id="3.40.50.150">
    <property type="entry name" value="Vaccinia Virus protein VP39"/>
    <property type="match status" value="1"/>
</dbReference>
<evidence type="ECO:0000313" key="2">
    <source>
        <dbReference type="EnsemblProtists" id="EKX54294"/>
    </source>
</evidence>
<evidence type="ECO:0000313" key="1">
    <source>
        <dbReference type="EMBL" id="EKX54294.1"/>
    </source>
</evidence>
<evidence type="ECO:0000313" key="3">
    <source>
        <dbReference type="Proteomes" id="UP000011087"/>
    </source>
</evidence>
<sequence length="501" mass="56416">MRRYPLTSLLSRMSTCCKGSWILWEDRIRSCSYSIVCSPSSIRRDKIRPLRLAVSWQLPRHMHDQVLTFAQEEEEERVREIKEQLASGEASKQDLGIRELISVLQPDSMEGIRPLQLQDLDEETRELHERAKGIWEEAFKEDVMEGEADEQPGDAEDEQIIENMKYGDVNFETAAELVRALRVLEALPRQGGTLMDLTSGSGELTLATCLLHPFDLVIGIDENTMKVEESRKRLEILQKSMESNQVRILGLQASVCECAAQVQEVADNFSWEVSLEEASSLDVTWEEASHIFIDLLGKSEEEVKELSEVAMELKQGTVLVSLHRRLPSPGLHLLDFRLIPHIWGDLPCFIMQRREDDRNHLLPASPISILQSSIDAKFDVWRSSGVVDQLQRMVQEEQTSAQLRRMAVMALSYLAHSEEGLEGTNIANSAAALMLIRALSRHPCSAVRVLELASLSSFVRAMLDSPNLAIAAAAADAIGLWCAIPQIREQHLNAEEGMRLT</sequence>
<proteinExistence type="predicted"/>
<reference evidence="1 3" key="1">
    <citation type="journal article" date="2012" name="Nature">
        <title>Algal genomes reveal evolutionary mosaicism and the fate of nucleomorphs.</title>
        <authorList>
            <consortium name="DOE Joint Genome Institute"/>
            <person name="Curtis B.A."/>
            <person name="Tanifuji G."/>
            <person name="Burki F."/>
            <person name="Gruber A."/>
            <person name="Irimia M."/>
            <person name="Maruyama S."/>
            <person name="Arias M.C."/>
            <person name="Ball S.G."/>
            <person name="Gile G.H."/>
            <person name="Hirakawa Y."/>
            <person name="Hopkins J.F."/>
            <person name="Kuo A."/>
            <person name="Rensing S.A."/>
            <person name="Schmutz J."/>
            <person name="Symeonidi A."/>
            <person name="Elias M."/>
            <person name="Eveleigh R.J."/>
            <person name="Herman E.K."/>
            <person name="Klute M.J."/>
            <person name="Nakayama T."/>
            <person name="Obornik M."/>
            <person name="Reyes-Prieto A."/>
            <person name="Armbrust E.V."/>
            <person name="Aves S.J."/>
            <person name="Beiko R.G."/>
            <person name="Coutinho P."/>
            <person name="Dacks J.B."/>
            <person name="Durnford D.G."/>
            <person name="Fast N.M."/>
            <person name="Green B.R."/>
            <person name="Grisdale C.J."/>
            <person name="Hempel F."/>
            <person name="Henrissat B."/>
            <person name="Hoppner M.P."/>
            <person name="Ishida K."/>
            <person name="Kim E."/>
            <person name="Koreny L."/>
            <person name="Kroth P.G."/>
            <person name="Liu Y."/>
            <person name="Malik S.B."/>
            <person name="Maier U.G."/>
            <person name="McRose D."/>
            <person name="Mock T."/>
            <person name="Neilson J.A."/>
            <person name="Onodera N.T."/>
            <person name="Poole A.M."/>
            <person name="Pritham E.J."/>
            <person name="Richards T.A."/>
            <person name="Rocap G."/>
            <person name="Roy S.W."/>
            <person name="Sarai C."/>
            <person name="Schaack S."/>
            <person name="Shirato S."/>
            <person name="Slamovits C.H."/>
            <person name="Spencer D.F."/>
            <person name="Suzuki S."/>
            <person name="Worden A.Z."/>
            <person name="Zauner S."/>
            <person name="Barry K."/>
            <person name="Bell C."/>
            <person name="Bharti A.K."/>
            <person name="Crow J.A."/>
            <person name="Grimwood J."/>
            <person name="Kramer R."/>
            <person name="Lindquist E."/>
            <person name="Lucas S."/>
            <person name="Salamov A."/>
            <person name="McFadden G.I."/>
            <person name="Lane C.E."/>
            <person name="Keeling P.J."/>
            <person name="Gray M.W."/>
            <person name="Grigoriev I.V."/>
            <person name="Archibald J.M."/>
        </authorList>
    </citation>
    <scope>NUCLEOTIDE SEQUENCE</scope>
    <source>
        <strain evidence="1 3">CCMP2712</strain>
    </source>
</reference>
<keyword evidence="3" id="KW-1185">Reference proteome</keyword>